<reference evidence="1 2" key="1">
    <citation type="submission" date="2016-10" db="EMBL/GenBank/DDBJ databases">
        <authorList>
            <person name="Varghese N."/>
            <person name="Submissions S."/>
        </authorList>
    </citation>
    <scope>NUCLEOTIDE SEQUENCE [LARGE SCALE GENOMIC DNA]</scope>
    <source>
        <strain evidence="1 2">Mar_2010_102</strain>
    </source>
</reference>
<name>A0A1H1S184_9FLAO</name>
<sequence>MSKRALKKYIGSLEKEDLEEQILDLYTRFDDVKTFYNFVFNPNEDKLVKEAKFKISKEYFPPNNRRPKTRRSVAHKLIKHFMKLEMESHSLAYVMFYNIEIAQTYSRDKENITESFQKSIFKSFEQAVNFVIDKGISADFINRIHKITEETEEQKWSNYYQFDQLNDRFL</sequence>
<proteinExistence type="predicted"/>
<evidence type="ECO:0000313" key="2">
    <source>
        <dbReference type="Proteomes" id="UP000198858"/>
    </source>
</evidence>
<gene>
    <name evidence="1" type="ORF">SAMN04488552_3098</name>
</gene>
<dbReference type="RefSeq" id="WP_089663630.1">
    <property type="nucleotide sequence ID" value="NZ_LT629745.1"/>
</dbReference>
<evidence type="ECO:0000313" key="1">
    <source>
        <dbReference type="EMBL" id="SDS41608.1"/>
    </source>
</evidence>
<dbReference type="AlphaFoldDB" id="A0A1H1S184"/>
<accession>A0A1H1S184</accession>
<dbReference type="InterPro" id="IPR046153">
    <property type="entry name" value="DUF6155"/>
</dbReference>
<keyword evidence="2" id="KW-1185">Reference proteome</keyword>
<dbReference type="Proteomes" id="UP000198858">
    <property type="component" value="Chromosome I"/>
</dbReference>
<dbReference type="Pfam" id="PF19652">
    <property type="entry name" value="DUF6155"/>
    <property type="match status" value="1"/>
</dbReference>
<dbReference type="EMBL" id="LT629745">
    <property type="protein sequence ID" value="SDS41608.1"/>
    <property type="molecule type" value="Genomic_DNA"/>
</dbReference>
<protein>
    <submittedName>
        <fullName evidence="1">Uncharacterized protein</fullName>
    </submittedName>
</protein>
<organism evidence="1 2">
    <name type="scientific">Christiangramia echinicola</name>
    <dbReference type="NCBI Taxonomy" id="279359"/>
    <lineage>
        <taxon>Bacteria</taxon>
        <taxon>Pseudomonadati</taxon>
        <taxon>Bacteroidota</taxon>
        <taxon>Flavobacteriia</taxon>
        <taxon>Flavobacteriales</taxon>
        <taxon>Flavobacteriaceae</taxon>
        <taxon>Christiangramia</taxon>
    </lineage>
</organism>
<dbReference type="STRING" id="1250231.SAMN04488552_3098"/>